<evidence type="ECO:0000259" key="5">
    <source>
        <dbReference type="PROSITE" id="PS50011"/>
    </source>
</evidence>
<sequence>MFSSPNTVKLVDFGFSCIATRDQLLETFCGSPPYAAPELFRYVDYCIYGTFILFSDKSYSGELVDIWALGVLLFFMLVGVTPFKGETVADMKVMIMEGKFQLPDYISIMAGDLIKGMLRTETEKRADIEFVKKNFWMRDCRFTKSYLSIKANVKVEDESEKSAINDRVWRIMNNYGITKEMLVEENMDKGPRDAVIGTYRIVQFQVQGEMAKMAKDKDTPPPTSSSFTNGSPIAQHNTRKLRKSRTCSIL</sequence>
<dbReference type="Pfam" id="PF00069">
    <property type="entry name" value="Pkinase"/>
    <property type="match status" value="1"/>
</dbReference>
<dbReference type="SUPFAM" id="SSF56112">
    <property type="entry name" value="Protein kinase-like (PK-like)"/>
    <property type="match status" value="1"/>
</dbReference>
<accession>A0A1I7U1J1</accession>
<dbReference type="GO" id="GO:0050321">
    <property type="term" value="F:tau-protein kinase activity"/>
    <property type="evidence" value="ECO:0007669"/>
    <property type="project" value="TreeGrafter"/>
</dbReference>
<keyword evidence="6" id="KW-1185">Reference proteome</keyword>
<evidence type="ECO:0000313" key="6">
    <source>
        <dbReference type="Proteomes" id="UP000095282"/>
    </source>
</evidence>
<name>A0A1I7U1J1_9PELO</name>
<keyword evidence="4" id="KW-0812">Transmembrane</keyword>
<dbReference type="GO" id="GO:0035556">
    <property type="term" value="P:intracellular signal transduction"/>
    <property type="evidence" value="ECO:0007669"/>
    <property type="project" value="TreeGrafter"/>
</dbReference>
<evidence type="ECO:0000256" key="2">
    <source>
        <dbReference type="ARBA" id="ARBA00022840"/>
    </source>
</evidence>
<dbReference type="WBParaSite" id="Csp11.Scaffold629.g13918.t1">
    <property type="protein sequence ID" value="Csp11.Scaffold629.g13918.t1"/>
    <property type="gene ID" value="Csp11.Scaffold629.g13918"/>
</dbReference>
<keyword evidence="4" id="KW-1133">Transmembrane helix</keyword>
<protein>
    <submittedName>
        <fullName evidence="7">Protein kinase domain-containing protein</fullName>
    </submittedName>
</protein>
<feature type="region of interest" description="Disordered" evidence="3">
    <location>
        <begin position="214"/>
        <end position="250"/>
    </location>
</feature>
<feature type="compositionally biased region" description="Basic residues" evidence="3">
    <location>
        <begin position="237"/>
        <end position="250"/>
    </location>
</feature>
<keyword evidence="4" id="KW-0472">Membrane</keyword>
<dbReference type="PANTHER" id="PTHR24346:SF49">
    <property type="entry name" value="NIM1 SERINE_THREONINE PROTEIN KINASE"/>
    <property type="match status" value="1"/>
</dbReference>
<evidence type="ECO:0000313" key="7">
    <source>
        <dbReference type="WBParaSite" id="Csp11.Scaffold629.g13918.t1"/>
    </source>
</evidence>
<keyword evidence="1" id="KW-0547">Nucleotide-binding</keyword>
<dbReference type="Proteomes" id="UP000095282">
    <property type="component" value="Unplaced"/>
</dbReference>
<keyword evidence="2" id="KW-0067">ATP-binding</keyword>
<proteinExistence type="predicted"/>
<dbReference type="InterPro" id="IPR011009">
    <property type="entry name" value="Kinase-like_dom_sf"/>
</dbReference>
<organism evidence="6 7">
    <name type="scientific">Caenorhabditis tropicalis</name>
    <dbReference type="NCBI Taxonomy" id="1561998"/>
    <lineage>
        <taxon>Eukaryota</taxon>
        <taxon>Metazoa</taxon>
        <taxon>Ecdysozoa</taxon>
        <taxon>Nematoda</taxon>
        <taxon>Chromadorea</taxon>
        <taxon>Rhabditida</taxon>
        <taxon>Rhabditina</taxon>
        <taxon>Rhabditomorpha</taxon>
        <taxon>Rhabditoidea</taxon>
        <taxon>Rhabditidae</taxon>
        <taxon>Peloderinae</taxon>
        <taxon>Caenorhabditis</taxon>
    </lineage>
</organism>
<feature type="transmembrane region" description="Helical" evidence="4">
    <location>
        <begin position="66"/>
        <end position="83"/>
    </location>
</feature>
<dbReference type="STRING" id="1561998.A0A1I7U1J1"/>
<dbReference type="AlphaFoldDB" id="A0A1I7U1J1"/>
<evidence type="ECO:0000256" key="4">
    <source>
        <dbReference type="SAM" id="Phobius"/>
    </source>
</evidence>
<evidence type="ECO:0000256" key="1">
    <source>
        <dbReference type="ARBA" id="ARBA00022741"/>
    </source>
</evidence>
<dbReference type="GO" id="GO:0005524">
    <property type="term" value="F:ATP binding"/>
    <property type="evidence" value="ECO:0007669"/>
    <property type="project" value="UniProtKB-KW"/>
</dbReference>
<evidence type="ECO:0000256" key="3">
    <source>
        <dbReference type="SAM" id="MobiDB-lite"/>
    </source>
</evidence>
<dbReference type="SMART" id="SM00220">
    <property type="entry name" value="S_TKc"/>
    <property type="match status" value="1"/>
</dbReference>
<dbReference type="PANTHER" id="PTHR24346">
    <property type="entry name" value="MAP/MICROTUBULE AFFINITY-REGULATING KINASE"/>
    <property type="match status" value="1"/>
</dbReference>
<dbReference type="PROSITE" id="PS50011">
    <property type="entry name" value="PROTEIN_KINASE_DOM"/>
    <property type="match status" value="1"/>
</dbReference>
<reference evidence="7" key="1">
    <citation type="submission" date="2016-11" db="UniProtKB">
        <authorList>
            <consortium name="WormBaseParasite"/>
        </authorList>
    </citation>
    <scope>IDENTIFICATION</scope>
</reference>
<dbReference type="GO" id="GO:0005737">
    <property type="term" value="C:cytoplasm"/>
    <property type="evidence" value="ECO:0007669"/>
    <property type="project" value="TreeGrafter"/>
</dbReference>
<dbReference type="GO" id="GO:0000226">
    <property type="term" value="P:microtubule cytoskeleton organization"/>
    <property type="evidence" value="ECO:0007669"/>
    <property type="project" value="TreeGrafter"/>
</dbReference>
<dbReference type="Gene3D" id="1.10.510.10">
    <property type="entry name" value="Transferase(Phosphotransferase) domain 1"/>
    <property type="match status" value="1"/>
</dbReference>
<feature type="domain" description="Protein kinase" evidence="5">
    <location>
        <begin position="1"/>
        <end position="137"/>
    </location>
</feature>
<feature type="compositionally biased region" description="Polar residues" evidence="3">
    <location>
        <begin position="224"/>
        <end position="236"/>
    </location>
</feature>
<dbReference type="eggNOG" id="KOG0583">
    <property type="taxonomic scope" value="Eukaryota"/>
</dbReference>
<dbReference type="InterPro" id="IPR000719">
    <property type="entry name" value="Prot_kinase_dom"/>
</dbReference>